<keyword evidence="2" id="KW-0805">Transcription regulation</keyword>
<dbReference type="PANTHER" id="PTHR30055">
    <property type="entry name" value="HTH-TYPE TRANSCRIPTIONAL REGULATOR RUTR"/>
    <property type="match status" value="1"/>
</dbReference>
<dbReference type="PANTHER" id="PTHR30055:SF151">
    <property type="entry name" value="TRANSCRIPTIONAL REGULATORY PROTEIN"/>
    <property type="match status" value="1"/>
</dbReference>
<evidence type="ECO:0000256" key="2">
    <source>
        <dbReference type="ARBA" id="ARBA00023015"/>
    </source>
</evidence>
<dbReference type="EMBL" id="NSJV01000460">
    <property type="protein sequence ID" value="PAU46392.1"/>
    <property type="molecule type" value="Genomic_DNA"/>
</dbReference>
<evidence type="ECO:0000256" key="1">
    <source>
        <dbReference type="ARBA" id="ARBA00022491"/>
    </source>
</evidence>
<dbReference type="InterPro" id="IPR003012">
    <property type="entry name" value="Tet_transcr_reg_TetR"/>
</dbReference>
<sequence length="261" mass="28394">MATRIDRALVADTALRLLNEVGLEGLTLRRIAKELDVQAPALYWHFKNKQELLDEVATEMFRRMAVPIAEAEGATWQEHLAAAIREVRRFLLGYRDGAKVFSGTRYTDSGHATPLEEMLRFCVDAGFTPRAAARAWFTVTTYTVGYVIEEQSVYPVPGGGRDPIYEPEARARRLAGHPLATEAGMEFFEDLDAGYEDGLRAVIAGIEVTLLPGPESRPAPGAGGSRSASGAGESRPAPGSEESRPASESEECRSAPELEKG</sequence>
<dbReference type="RefSeq" id="WP_095583113.1">
    <property type="nucleotide sequence ID" value="NZ_JAJQQQ010000005.1"/>
</dbReference>
<dbReference type="Gene3D" id="1.10.10.60">
    <property type="entry name" value="Homeodomain-like"/>
    <property type="match status" value="1"/>
</dbReference>
<organism evidence="8 9">
    <name type="scientific">Streptomyces albireticuli</name>
    <dbReference type="NCBI Taxonomy" id="1940"/>
    <lineage>
        <taxon>Bacteria</taxon>
        <taxon>Bacillati</taxon>
        <taxon>Actinomycetota</taxon>
        <taxon>Actinomycetes</taxon>
        <taxon>Kitasatosporales</taxon>
        <taxon>Streptomycetaceae</taxon>
        <taxon>Streptomyces</taxon>
    </lineage>
</organism>
<feature type="DNA-binding region" description="H-T-H motif" evidence="5">
    <location>
        <begin position="27"/>
        <end position="46"/>
    </location>
</feature>
<dbReference type="InterPro" id="IPR036271">
    <property type="entry name" value="Tet_transcr_reg_TetR-rel_C_sf"/>
</dbReference>
<dbReference type="PRINTS" id="PR00400">
    <property type="entry name" value="TETREPRESSOR"/>
</dbReference>
<keyword evidence="3 5" id="KW-0238">DNA-binding</keyword>
<reference evidence="8 9" key="1">
    <citation type="submission" date="2017-08" db="EMBL/GenBank/DDBJ databases">
        <title>Genome sequence of Streptomyces albireticuli NRRL B-1670.</title>
        <authorList>
            <person name="Graham D.E."/>
            <person name="Mahan K.M."/>
            <person name="Klingeman D.M."/>
            <person name="Hettich R.L."/>
            <person name="Parry R.J."/>
            <person name="Spain J.C."/>
        </authorList>
    </citation>
    <scope>NUCLEOTIDE SEQUENCE [LARGE SCALE GENOMIC DNA]</scope>
    <source>
        <strain evidence="8 9">NRRL B-1670</strain>
    </source>
</reference>
<dbReference type="Pfam" id="PF00440">
    <property type="entry name" value="TetR_N"/>
    <property type="match status" value="1"/>
</dbReference>
<feature type="compositionally biased region" description="Basic and acidic residues" evidence="6">
    <location>
        <begin position="241"/>
        <end position="261"/>
    </location>
</feature>
<proteinExistence type="predicted"/>
<evidence type="ECO:0000313" key="8">
    <source>
        <dbReference type="EMBL" id="PAU46392.1"/>
    </source>
</evidence>
<evidence type="ECO:0000256" key="5">
    <source>
        <dbReference type="PROSITE-ProRule" id="PRU00335"/>
    </source>
</evidence>
<evidence type="ECO:0000256" key="3">
    <source>
        <dbReference type="ARBA" id="ARBA00023125"/>
    </source>
</evidence>
<dbReference type="AlphaFoldDB" id="A0A2A2D509"/>
<feature type="region of interest" description="Disordered" evidence="6">
    <location>
        <begin position="211"/>
        <end position="261"/>
    </location>
</feature>
<dbReference type="Pfam" id="PF02909">
    <property type="entry name" value="TetR_C_1"/>
    <property type="match status" value="1"/>
</dbReference>
<dbReference type="PROSITE" id="PS01081">
    <property type="entry name" value="HTH_TETR_1"/>
    <property type="match status" value="1"/>
</dbReference>
<dbReference type="GO" id="GO:0003700">
    <property type="term" value="F:DNA-binding transcription factor activity"/>
    <property type="evidence" value="ECO:0007669"/>
    <property type="project" value="TreeGrafter"/>
</dbReference>
<dbReference type="SUPFAM" id="SSF48498">
    <property type="entry name" value="Tetracyclin repressor-like, C-terminal domain"/>
    <property type="match status" value="1"/>
</dbReference>
<dbReference type="InterPro" id="IPR050109">
    <property type="entry name" value="HTH-type_TetR-like_transc_reg"/>
</dbReference>
<keyword evidence="9" id="KW-1185">Reference proteome</keyword>
<evidence type="ECO:0000259" key="7">
    <source>
        <dbReference type="PROSITE" id="PS50977"/>
    </source>
</evidence>
<feature type="domain" description="HTH tetR-type" evidence="7">
    <location>
        <begin position="4"/>
        <end position="64"/>
    </location>
</feature>
<evidence type="ECO:0000256" key="6">
    <source>
        <dbReference type="SAM" id="MobiDB-lite"/>
    </source>
</evidence>
<dbReference type="GO" id="GO:0046677">
    <property type="term" value="P:response to antibiotic"/>
    <property type="evidence" value="ECO:0007669"/>
    <property type="project" value="InterPro"/>
</dbReference>
<keyword evidence="4" id="KW-0804">Transcription</keyword>
<dbReference type="InterPro" id="IPR001647">
    <property type="entry name" value="HTH_TetR"/>
</dbReference>
<feature type="compositionally biased region" description="Low complexity" evidence="6">
    <location>
        <begin position="216"/>
        <end position="240"/>
    </location>
</feature>
<dbReference type="GO" id="GO:0045892">
    <property type="term" value="P:negative regulation of DNA-templated transcription"/>
    <property type="evidence" value="ECO:0007669"/>
    <property type="project" value="InterPro"/>
</dbReference>
<keyword evidence="1" id="KW-0678">Repressor</keyword>
<evidence type="ECO:0000256" key="4">
    <source>
        <dbReference type="ARBA" id="ARBA00023163"/>
    </source>
</evidence>
<dbReference type="Proteomes" id="UP000218944">
    <property type="component" value="Unassembled WGS sequence"/>
</dbReference>
<accession>A0A2A2D509</accession>
<dbReference type="PROSITE" id="PS50977">
    <property type="entry name" value="HTH_TETR_2"/>
    <property type="match status" value="1"/>
</dbReference>
<dbReference type="InterPro" id="IPR023772">
    <property type="entry name" value="DNA-bd_HTH_TetR-type_CS"/>
</dbReference>
<evidence type="ECO:0000313" key="9">
    <source>
        <dbReference type="Proteomes" id="UP000218944"/>
    </source>
</evidence>
<name>A0A2A2D509_9ACTN</name>
<dbReference type="SUPFAM" id="SSF46689">
    <property type="entry name" value="Homeodomain-like"/>
    <property type="match status" value="1"/>
</dbReference>
<gene>
    <name evidence="8" type="ORF">CK936_24365</name>
</gene>
<dbReference type="InterPro" id="IPR009057">
    <property type="entry name" value="Homeodomain-like_sf"/>
</dbReference>
<dbReference type="InterPro" id="IPR004111">
    <property type="entry name" value="Repressor_TetR_C"/>
</dbReference>
<dbReference type="Gene3D" id="1.10.357.10">
    <property type="entry name" value="Tetracycline Repressor, domain 2"/>
    <property type="match status" value="1"/>
</dbReference>
<dbReference type="GO" id="GO:0000976">
    <property type="term" value="F:transcription cis-regulatory region binding"/>
    <property type="evidence" value="ECO:0007669"/>
    <property type="project" value="TreeGrafter"/>
</dbReference>
<dbReference type="PRINTS" id="PR00455">
    <property type="entry name" value="HTHTETR"/>
</dbReference>
<protein>
    <submittedName>
        <fullName evidence="8">TetR family transcriptional regulator</fullName>
    </submittedName>
</protein>
<comment type="caution">
    <text evidence="8">The sequence shown here is derived from an EMBL/GenBank/DDBJ whole genome shotgun (WGS) entry which is preliminary data.</text>
</comment>